<gene>
    <name evidence="2" type="ORF">MSIMFB_00965</name>
</gene>
<dbReference type="AlphaFoldDB" id="A0A7Z7IH60"/>
<dbReference type="InterPro" id="IPR000084">
    <property type="entry name" value="PE-PGRS_N"/>
</dbReference>
<name>A0A7Z7IH60_9MYCO</name>
<proteinExistence type="predicted"/>
<feature type="domain" description="PE" evidence="1">
    <location>
        <begin position="24"/>
        <end position="63"/>
    </location>
</feature>
<dbReference type="SUPFAM" id="SSF140459">
    <property type="entry name" value="PE/PPE dimer-like"/>
    <property type="match status" value="1"/>
</dbReference>
<comment type="caution">
    <text evidence="2">The sequence shown here is derived from an EMBL/GenBank/DDBJ whole genome shotgun (WGS) entry which is preliminary data.</text>
</comment>
<evidence type="ECO:0000313" key="3">
    <source>
        <dbReference type="Proteomes" id="UP000554965"/>
    </source>
</evidence>
<reference evidence="2 3" key="1">
    <citation type="submission" date="2017-10" db="EMBL/GenBank/DDBJ databases">
        <authorList>
            <consortium name="Urmite Genomes"/>
        </authorList>
    </citation>
    <scope>NUCLEOTIDE SEQUENCE [LARGE SCALE GENOMIC DNA]</scope>
    <source>
        <strain evidence="2 3">FB-527</strain>
    </source>
</reference>
<dbReference type="EMBL" id="OCTY01000002">
    <property type="protein sequence ID" value="SOJ53462.1"/>
    <property type="molecule type" value="Genomic_DNA"/>
</dbReference>
<dbReference type="RefSeq" id="WP_186241705.1">
    <property type="nucleotide sequence ID" value="NZ_OCTY01000002.1"/>
</dbReference>
<evidence type="ECO:0000313" key="2">
    <source>
        <dbReference type="EMBL" id="SOJ53462.1"/>
    </source>
</evidence>
<accession>A0A7Z7IH60</accession>
<dbReference type="InterPro" id="IPR038332">
    <property type="entry name" value="PPE_sf"/>
</dbReference>
<evidence type="ECO:0000259" key="1">
    <source>
        <dbReference type="Pfam" id="PF00934"/>
    </source>
</evidence>
<dbReference type="Proteomes" id="UP000554965">
    <property type="component" value="Unassembled WGS sequence"/>
</dbReference>
<dbReference type="Pfam" id="PF00934">
    <property type="entry name" value="PE"/>
    <property type="match status" value="1"/>
</dbReference>
<keyword evidence="3" id="KW-1185">Reference proteome</keyword>
<dbReference type="Gene3D" id="1.10.287.850">
    <property type="entry name" value="HP0062-like domain"/>
    <property type="match status" value="1"/>
</dbReference>
<sequence length="69" mass="7140">MSPESIQPTALTAPAHTWQEIRSALAVVPAAADEVSVLAAARFTAHALELSAQTAAMHQVLVDLTASFG</sequence>
<protein>
    <recommendedName>
        <fullName evidence="1">PE domain-containing protein</fullName>
    </recommendedName>
</protein>
<organism evidence="2 3">
    <name type="scientific">Mycobacterium simulans</name>
    <dbReference type="NCBI Taxonomy" id="627089"/>
    <lineage>
        <taxon>Bacteria</taxon>
        <taxon>Bacillati</taxon>
        <taxon>Actinomycetota</taxon>
        <taxon>Actinomycetes</taxon>
        <taxon>Mycobacteriales</taxon>
        <taxon>Mycobacteriaceae</taxon>
        <taxon>Mycobacterium</taxon>
    </lineage>
</organism>